<keyword evidence="3" id="KW-0547">Nucleotide-binding</keyword>
<evidence type="ECO:0000256" key="2">
    <source>
        <dbReference type="ARBA" id="ARBA00022679"/>
    </source>
</evidence>
<dbReference type="Pfam" id="PF07714">
    <property type="entry name" value="PK_Tyr_Ser-Thr"/>
    <property type="match status" value="1"/>
</dbReference>
<evidence type="ECO:0000259" key="6">
    <source>
        <dbReference type="Pfam" id="PF07714"/>
    </source>
</evidence>
<keyword evidence="4" id="KW-0418">Kinase</keyword>
<name>A0ABQ8HXM0_9ROSI</name>
<feature type="domain" description="Serine-threonine/tyrosine-protein kinase catalytic" evidence="6">
    <location>
        <begin position="147"/>
        <end position="255"/>
    </location>
</feature>
<evidence type="ECO:0000256" key="1">
    <source>
        <dbReference type="ARBA" id="ARBA00022527"/>
    </source>
</evidence>
<keyword evidence="1" id="KW-0723">Serine/threonine-protein kinase</keyword>
<dbReference type="InterPro" id="IPR001245">
    <property type="entry name" value="Ser-Thr/Tyr_kinase_cat_dom"/>
</dbReference>
<evidence type="ECO:0000313" key="7">
    <source>
        <dbReference type="EMBL" id="KAH7569106.1"/>
    </source>
</evidence>
<proteinExistence type="predicted"/>
<organism evidence="7 8">
    <name type="scientific">Xanthoceras sorbifolium</name>
    <dbReference type="NCBI Taxonomy" id="99658"/>
    <lineage>
        <taxon>Eukaryota</taxon>
        <taxon>Viridiplantae</taxon>
        <taxon>Streptophyta</taxon>
        <taxon>Embryophyta</taxon>
        <taxon>Tracheophyta</taxon>
        <taxon>Spermatophyta</taxon>
        <taxon>Magnoliopsida</taxon>
        <taxon>eudicotyledons</taxon>
        <taxon>Gunneridae</taxon>
        <taxon>Pentapetalae</taxon>
        <taxon>rosids</taxon>
        <taxon>malvids</taxon>
        <taxon>Sapindales</taxon>
        <taxon>Sapindaceae</taxon>
        <taxon>Xanthoceroideae</taxon>
        <taxon>Xanthoceras</taxon>
    </lineage>
</organism>
<keyword evidence="2" id="KW-0808">Transferase</keyword>
<dbReference type="SUPFAM" id="SSF56112">
    <property type="entry name" value="Protein kinase-like (PK-like)"/>
    <property type="match status" value="1"/>
</dbReference>
<dbReference type="EMBL" id="JAFEMO010000006">
    <property type="protein sequence ID" value="KAH7569106.1"/>
    <property type="molecule type" value="Genomic_DNA"/>
</dbReference>
<comment type="caution">
    <text evidence="7">The sequence shown here is derived from an EMBL/GenBank/DDBJ whole genome shotgun (WGS) entry which is preliminary data.</text>
</comment>
<evidence type="ECO:0000313" key="8">
    <source>
        <dbReference type="Proteomes" id="UP000827721"/>
    </source>
</evidence>
<dbReference type="Proteomes" id="UP000827721">
    <property type="component" value="Unassembled WGS sequence"/>
</dbReference>
<evidence type="ECO:0000256" key="3">
    <source>
        <dbReference type="ARBA" id="ARBA00022741"/>
    </source>
</evidence>
<protein>
    <recommendedName>
        <fullName evidence="6">Serine-threonine/tyrosine-protein kinase catalytic domain-containing protein</fullName>
    </recommendedName>
</protein>
<gene>
    <name evidence="7" type="ORF">JRO89_XS06G0107400</name>
</gene>
<keyword evidence="8" id="KW-1185">Reference proteome</keyword>
<dbReference type="Gene3D" id="1.10.510.10">
    <property type="entry name" value="Transferase(Phosphotransferase) domain 1"/>
    <property type="match status" value="1"/>
</dbReference>
<accession>A0ABQ8HXM0</accession>
<evidence type="ECO:0000256" key="4">
    <source>
        <dbReference type="ARBA" id="ARBA00022777"/>
    </source>
</evidence>
<sequence length="272" mass="30281">MPPTLSSVALSTHASPRNDLAPSAITSCDLLVSPNPLPFQRGALRVIHVSSIDQLADALTKPLSCAWHLLLCDKIGLSSWNSILRIDSCSYSVTLPSPQLPALSFGSRIEMSTQTKWTDSDQSTSKSMQWLLLPDKESKKEVQYYRGRNCGYMSPEYAMHGEFYVKSDVYSFGVLVLEIITGKKNSSFYQTHGVGNLLSYAWEHWRDETPMQLLDSNLTDSYSRNEVMRCIHVGLLCVQEDPAARPAMATVVHMLNSYCLSSITSTTCIFPL</sequence>
<dbReference type="InterPro" id="IPR011009">
    <property type="entry name" value="Kinase-like_dom_sf"/>
</dbReference>
<dbReference type="PANTHER" id="PTHR27002:SF1050">
    <property type="entry name" value="CYSTEINE-RICH RECEPTOR-LIKE PROTEIN KINASE 5"/>
    <property type="match status" value="1"/>
</dbReference>
<reference evidence="7 8" key="1">
    <citation type="submission" date="2021-02" db="EMBL/GenBank/DDBJ databases">
        <title>Plant Genome Project.</title>
        <authorList>
            <person name="Zhang R.-G."/>
        </authorList>
    </citation>
    <scope>NUCLEOTIDE SEQUENCE [LARGE SCALE GENOMIC DNA]</scope>
    <source>
        <tissue evidence="7">Leaves</tissue>
    </source>
</reference>
<keyword evidence="5" id="KW-0067">ATP-binding</keyword>
<evidence type="ECO:0000256" key="5">
    <source>
        <dbReference type="ARBA" id="ARBA00022840"/>
    </source>
</evidence>
<dbReference type="PANTHER" id="PTHR27002">
    <property type="entry name" value="RECEPTOR-LIKE SERINE/THREONINE-PROTEIN KINASE SD1-8"/>
    <property type="match status" value="1"/>
</dbReference>